<dbReference type="Pfam" id="PF00675">
    <property type="entry name" value="Peptidase_M16"/>
    <property type="match status" value="1"/>
</dbReference>
<evidence type="ECO:0000256" key="5">
    <source>
        <dbReference type="ARBA" id="ARBA00022833"/>
    </source>
</evidence>
<feature type="domain" description="Coenzyme PQQ synthesis protein F-like C-terminal lobe" evidence="9">
    <location>
        <begin position="729"/>
        <end position="830"/>
    </location>
</feature>
<keyword evidence="6" id="KW-0482">Metalloprotease</keyword>
<evidence type="ECO:0000259" key="7">
    <source>
        <dbReference type="Pfam" id="PF00675"/>
    </source>
</evidence>
<dbReference type="InterPro" id="IPR011765">
    <property type="entry name" value="Pept_M16_N"/>
</dbReference>
<organism evidence="10 11">
    <name type="scientific">Aphanomyces invadans</name>
    <dbReference type="NCBI Taxonomy" id="157072"/>
    <lineage>
        <taxon>Eukaryota</taxon>
        <taxon>Sar</taxon>
        <taxon>Stramenopiles</taxon>
        <taxon>Oomycota</taxon>
        <taxon>Saprolegniomycetes</taxon>
        <taxon>Saprolegniales</taxon>
        <taxon>Verrucalvaceae</taxon>
        <taxon>Aphanomyces</taxon>
    </lineage>
</organism>
<dbReference type="PANTHER" id="PTHR43690:SF18">
    <property type="entry name" value="INSULIN-DEGRADING ENZYME-RELATED"/>
    <property type="match status" value="1"/>
</dbReference>
<dbReference type="VEuPathDB" id="FungiDB:H310_07006"/>
<dbReference type="VEuPathDB" id="FungiDB:H310_07510"/>
<keyword evidence="5" id="KW-0862">Zinc</keyword>
<dbReference type="Gene3D" id="3.30.830.10">
    <property type="entry name" value="Metalloenzyme, LuxS/M16 peptidase-like"/>
    <property type="match status" value="4"/>
</dbReference>
<evidence type="ECO:0000256" key="1">
    <source>
        <dbReference type="ARBA" id="ARBA00007261"/>
    </source>
</evidence>
<feature type="domain" description="Coenzyme PQQ synthesis protein F-like C-terminal lobe" evidence="9">
    <location>
        <begin position="330"/>
        <end position="429"/>
    </location>
</feature>
<reference evidence="10 11" key="1">
    <citation type="submission" date="2018-08" db="EMBL/GenBank/DDBJ databases">
        <title>Aphanomyces genome sequencing and annotation.</title>
        <authorList>
            <person name="Minardi D."/>
            <person name="Oidtmann B."/>
            <person name="Van Der Giezen M."/>
            <person name="Studholme D.J."/>
        </authorList>
    </citation>
    <scope>NUCLEOTIDE SEQUENCE [LARGE SCALE GENOMIC DNA]</scope>
    <source>
        <strain evidence="10 11">NJM0002</strain>
    </source>
</reference>
<dbReference type="SUPFAM" id="SSF63411">
    <property type="entry name" value="LuxS/MPP-like metallohydrolase"/>
    <property type="match status" value="4"/>
</dbReference>
<comment type="similarity">
    <text evidence="1">Belongs to the peptidase M16 family.</text>
</comment>
<evidence type="ECO:0000259" key="9">
    <source>
        <dbReference type="Pfam" id="PF22456"/>
    </source>
</evidence>
<evidence type="ECO:0000313" key="10">
    <source>
        <dbReference type="EMBL" id="RHY34923.1"/>
    </source>
</evidence>
<accession>A0A418B9L3</accession>
<dbReference type="InterPro" id="IPR032632">
    <property type="entry name" value="Peptidase_M16_M"/>
</dbReference>
<comment type="caution">
    <text evidence="10">The sequence shown here is derived from an EMBL/GenBank/DDBJ whole genome shotgun (WGS) entry which is preliminary data.</text>
</comment>
<dbReference type="Pfam" id="PF22456">
    <property type="entry name" value="PqqF-like_C_4"/>
    <property type="match status" value="2"/>
</dbReference>
<keyword evidence="3" id="KW-0479">Metal-binding</keyword>
<feature type="domain" description="Peptidase M16 N-terminal" evidence="7">
    <location>
        <begin position="519"/>
        <end position="590"/>
    </location>
</feature>
<dbReference type="InterPro" id="IPR050626">
    <property type="entry name" value="Peptidase_M16"/>
</dbReference>
<dbReference type="PANTHER" id="PTHR43690">
    <property type="entry name" value="NARDILYSIN"/>
    <property type="match status" value="1"/>
</dbReference>
<keyword evidence="11" id="KW-1185">Reference proteome</keyword>
<dbReference type="Pfam" id="PF16187">
    <property type="entry name" value="Peptidase_M16_M"/>
    <property type="match status" value="1"/>
</dbReference>
<dbReference type="Proteomes" id="UP000285060">
    <property type="component" value="Unassembled WGS sequence"/>
</dbReference>
<dbReference type="InterPro" id="IPR054734">
    <property type="entry name" value="PqqF-like_C_4"/>
</dbReference>
<evidence type="ECO:0000256" key="3">
    <source>
        <dbReference type="ARBA" id="ARBA00022723"/>
    </source>
</evidence>
<name>A0A418B9L3_9STRA</name>
<dbReference type="VEuPathDB" id="FungiDB:H310_07007"/>
<dbReference type="GO" id="GO:0006508">
    <property type="term" value="P:proteolysis"/>
    <property type="evidence" value="ECO:0007669"/>
    <property type="project" value="UniProtKB-KW"/>
</dbReference>
<gene>
    <name evidence="10" type="ORF">DYB32_000554</name>
</gene>
<dbReference type="GO" id="GO:0008237">
    <property type="term" value="F:metallopeptidase activity"/>
    <property type="evidence" value="ECO:0007669"/>
    <property type="project" value="UniProtKB-KW"/>
</dbReference>
<feature type="domain" description="Peptidase M16 middle/third" evidence="8">
    <location>
        <begin position="9"/>
        <end position="220"/>
    </location>
</feature>
<evidence type="ECO:0000256" key="6">
    <source>
        <dbReference type="ARBA" id="ARBA00023049"/>
    </source>
</evidence>
<dbReference type="EMBL" id="QUSY01000013">
    <property type="protein sequence ID" value="RHY34923.1"/>
    <property type="molecule type" value="Genomic_DNA"/>
</dbReference>
<dbReference type="InterPro" id="IPR011249">
    <property type="entry name" value="Metalloenz_LuxS/M16"/>
</dbReference>
<dbReference type="AlphaFoldDB" id="A0A418B9L3"/>
<protein>
    <recommendedName>
        <fullName evidence="12">Peptidase M16 middle/third domain-containing protein</fullName>
    </recommendedName>
</protein>
<evidence type="ECO:0000313" key="11">
    <source>
        <dbReference type="Proteomes" id="UP000285060"/>
    </source>
</evidence>
<evidence type="ECO:0000256" key="4">
    <source>
        <dbReference type="ARBA" id="ARBA00022801"/>
    </source>
</evidence>
<sequence>MLCADSIARQEEEWFGVKYIYEPISSDVVAAWSNCGVNAKLRYQDPNPFIPTDLSLVPLDSNDDLGNAPRRIHGDAVWYHSGAPFRTPRAHVVCYVANPNIVESAKSMMASELYLRLVKDSLNAYSYHAQVAQLTFDLHVKEAGFELFACGFNDKLPQLVRVMVNQLVALDLIESRFDVIKEELVRQYQNALHKGQTKAKFLRLHLLIDTSFSHQELVNELVPFTVQDMRAFIAHDLWRLGARVVGMVHGNLSKANAIELIHGMSATIANVAPPVAKGHEWVPRLVRAIAPSSNTIVWDTSEHDQDVNTVCEFYFQMTNHTIEGLALADLLHSIMEEPLFDVLRTQKQLGYEVSCTVRVTHGILGFGITVVSSSTTSASIAAEIDAFLDGFRQTLNDMPASKFQAHVDSQVQLKLEPDVTMMAATDRFWTEISTQRWAFDLNKDLATWLQSQHCTKPKLIRFFSKWFGPTARKLQVRIVGQNASTRQNDVPPATCVRSSGIVQLKASLALHNESKTINTKYPDENEFEAYLSTHGGYTNATTDCESTSFVFEVNAAGFEHALDMFANFFVAPLLHVNAMERELCAIASDEKARHLRLLVLDSTAVETHGICAAVEAMSASTLASFVKSDMFTNARITGFFHGNVDDTCAEAMWALVKQHVATATARSSDAPSIHTLDKKPHALVLPTSPLGRGILVRQPSEHVEEVNSFVEIYYQLGVRDIASNAYANLIQHIMNEPLYSTLRSRDQMGYDVGCCVRNTHGVLGFSISVQSSAYSASEIALRLDKFVHVDFPYVLESLDDDTFEAHVAARKAAWHHAHRANLDTATSLYWDEIISQRFEFNSRDLFLDVLSTVTKADCIARYHEWFVVAATRKKMRVHVVGQNHRATHTPFESIVDEDVAPAVVTDLAEFKRSRPSIHRACGPTWSV</sequence>
<keyword evidence="4" id="KW-0378">Hydrolase</keyword>
<proteinExistence type="inferred from homology"/>
<keyword evidence="2" id="KW-0645">Protease</keyword>
<evidence type="ECO:0000259" key="8">
    <source>
        <dbReference type="Pfam" id="PF16187"/>
    </source>
</evidence>
<dbReference type="GO" id="GO:0046872">
    <property type="term" value="F:metal ion binding"/>
    <property type="evidence" value="ECO:0007669"/>
    <property type="project" value="UniProtKB-KW"/>
</dbReference>
<evidence type="ECO:0008006" key="12">
    <source>
        <dbReference type="Google" id="ProtNLM"/>
    </source>
</evidence>
<evidence type="ECO:0000256" key="2">
    <source>
        <dbReference type="ARBA" id="ARBA00022670"/>
    </source>
</evidence>